<evidence type="ECO:0000256" key="3">
    <source>
        <dbReference type="ARBA" id="ARBA00022723"/>
    </source>
</evidence>
<reference evidence="9 10" key="1">
    <citation type="submission" date="2019-08" db="EMBL/GenBank/DDBJ databases">
        <title>The genome sequence of a newly discovered highly antifungal drug resistant Aspergillus species, Aspergillus tanneri NIH 1004.</title>
        <authorList>
            <person name="Mounaud S."/>
            <person name="Singh I."/>
            <person name="Joardar V."/>
            <person name="Pakala S."/>
            <person name="Pakala S."/>
            <person name="Venepally P."/>
            <person name="Chung J.K."/>
            <person name="Losada L."/>
            <person name="Nierman W.C."/>
        </authorList>
    </citation>
    <scope>NUCLEOTIDE SEQUENCE [LARGE SCALE GENOMIC DNA]</scope>
    <source>
        <strain evidence="9 10">NIH1004</strain>
    </source>
</reference>
<dbReference type="GeneID" id="54323387"/>
<feature type="domain" description="Adenosine deaminase" evidence="8">
    <location>
        <begin position="15"/>
        <end position="343"/>
    </location>
</feature>
<dbReference type="GO" id="GO:0006154">
    <property type="term" value="P:adenosine catabolic process"/>
    <property type="evidence" value="ECO:0007669"/>
    <property type="project" value="TreeGrafter"/>
</dbReference>
<dbReference type="SUPFAM" id="SSF51556">
    <property type="entry name" value="Metallo-dependent hydrolases"/>
    <property type="match status" value="1"/>
</dbReference>
<proteinExistence type="inferred from homology"/>
<dbReference type="Pfam" id="PF00962">
    <property type="entry name" value="A_deaminase"/>
    <property type="match status" value="1"/>
</dbReference>
<evidence type="ECO:0000256" key="1">
    <source>
        <dbReference type="ARBA" id="ARBA00001947"/>
    </source>
</evidence>
<dbReference type="InterPro" id="IPR001365">
    <property type="entry name" value="A_deaminase_dom"/>
</dbReference>
<evidence type="ECO:0000256" key="5">
    <source>
        <dbReference type="ARBA" id="ARBA00022833"/>
    </source>
</evidence>
<keyword evidence="4" id="KW-0378">Hydrolase</keyword>
<name>A0A5M9N461_9EURO</name>
<sequence>MSLSNVTAEFTRDLPKVELHAHLSGSISRQCLHEIWQRKKAQNPGLAAEDPWVVMPYGKEDYSLTNFFNVYCNSIYHLCNDLPSIAYATHSVLDDFRHDGVCYLELRTIPRASPDSSFTREEYLHTILTTIETYRLTHPDLTINLILSIDRANASATAALAIVDLALAHRARGIVGIDLCGNPTKGENLAIFAPAFAKAKAHGLGITLHFAEIDHPPAEDELSVLLGFWPDRLGHVLHVPERIKEEIVRRQIGLEVCLSCNVLSQMWEGGFADHPFGHWRGECPVVLCTDDVGFLCSPVSNEYRLVAEHFHLDRRDILRMARNAVNLIFGGEEEKSRLRRLLDAFEASHDDTMIPN</sequence>
<dbReference type="GO" id="GO:0004000">
    <property type="term" value="F:adenosine deaminase activity"/>
    <property type="evidence" value="ECO:0007669"/>
    <property type="project" value="TreeGrafter"/>
</dbReference>
<gene>
    <name evidence="9" type="ORF">ATNIH1004_000685</name>
</gene>
<evidence type="ECO:0000256" key="4">
    <source>
        <dbReference type="ARBA" id="ARBA00022801"/>
    </source>
</evidence>
<dbReference type="OrthoDB" id="272271at2759"/>
<comment type="caution">
    <text evidence="9">The sequence shown here is derived from an EMBL/GenBank/DDBJ whole genome shotgun (WGS) entry which is preliminary data.</text>
</comment>
<evidence type="ECO:0000313" key="10">
    <source>
        <dbReference type="Proteomes" id="UP000324241"/>
    </source>
</evidence>
<comment type="catalytic activity">
    <reaction evidence="7">
        <text>N(6)-methyl-AMP + H2O + H(+) = IMP + methylamine</text>
        <dbReference type="Rhea" id="RHEA:16001"/>
        <dbReference type="ChEBI" id="CHEBI:15377"/>
        <dbReference type="ChEBI" id="CHEBI:15378"/>
        <dbReference type="ChEBI" id="CHEBI:58053"/>
        <dbReference type="ChEBI" id="CHEBI:59338"/>
        <dbReference type="ChEBI" id="CHEBI:144842"/>
    </reaction>
    <physiologicalReaction direction="left-to-right" evidence="7">
        <dbReference type="Rhea" id="RHEA:16002"/>
    </physiologicalReaction>
</comment>
<dbReference type="EMBL" id="QUQM01000002">
    <property type="protein sequence ID" value="KAA8651789.1"/>
    <property type="molecule type" value="Genomic_DNA"/>
</dbReference>
<comment type="cofactor">
    <cofactor evidence="1">
        <name>Zn(2+)</name>
        <dbReference type="ChEBI" id="CHEBI:29105"/>
    </cofactor>
</comment>
<dbReference type="InterPro" id="IPR032466">
    <property type="entry name" value="Metal_Hydrolase"/>
</dbReference>
<dbReference type="Proteomes" id="UP000324241">
    <property type="component" value="Unassembled WGS sequence"/>
</dbReference>
<evidence type="ECO:0000256" key="6">
    <source>
        <dbReference type="ARBA" id="ARBA00023080"/>
    </source>
</evidence>
<accession>A0A5M9N461</accession>
<dbReference type="PANTHER" id="PTHR11409">
    <property type="entry name" value="ADENOSINE DEAMINASE"/>
    <property type="match status" value="1"/>
</dbReference>
<dbReference type="VEuPathDB" id="FungiDB:EYZ11_003987"/>
<organism evidence="9 10">
    <name type="scientific">Aspergillus tanneri</name>
    <dbReference type="NCBI Taxonomy" id="1220188"/>
    <lineage>
        <taxon>Eukaryota</taxon>
        <taxon>Fungi</taxon>
        <taxon>Dikarya</taxon>
        <taxon>Ascomycota</taxon>
        <taxon>Pezizomycotina</taxon>
        <taxon>Eurotiomycetes</taxon>
        <taxon>Eurotiomycetidae</taxon>
        <taxon>Eurotiales</taxon>
        <taxon>Aspergillaceae</taxon>
        <taxon>Aspergillus</taxon>
        <taxon>Aspergillus subgen. Circumdati</taxon>
    </lineage>
</organism>
<evidence type="ECO:0000256" key="7">
    <source>
        <dbReference type="ARBA" id="ARBA00048787"/>
    </source>
</evidence>
<comment type="similarity">
    <text evidence="2">Belongs to the metallo-dependent hydrolases superfamily. Adenosine and AMP deaminases family.</text>
</comment>
<keyword evidence="5" id="KW-0862">Zinc</keyword>
<keyword evidence="6" id="KW-0546">Nucleotide metabolism</keyword>
<dbReference type="AlphaFoldDB" id="A0A5M9N461"/>
<keyword evidence="3" id="KW-0479">Metal-binding</keyword>
<dbReference type="GO" id="GO:0046872">
    <property type="term" value="F:metal ion binding"/>
    <property type="evidence" value="ECO:0007669"/>
    <property type="project" value="UniProtKB-KW"/>
</dbReference>
<dbReference type="GO" id="GO:0046103">
    <property type="term" value="P:inosine biosynthetic process"/>
    <property type="evidence" value="ECO:0007669"/>
    <property type="project" value="TreeGrafter"/>
</dbReference>
<dbReference type="PANTHER" id="PTHR11409:SF42">
    <property type="entry name" value="ADENOSINE DEAMINASE-LIKE PROTEIN"/>
    <property type="match status" value="1"/>
</dbReference>
<dbReference type="RefSeq" id="XP_033431150.1">
    <property type="nucleotide sequence ID" value="XM_033565393.1"/>
</dbReference>
<evidence type="ECO:0000259" key="8">
    <source>
        <dbReference type="Pfam" id="PF00962"/>
    </source>
</evidence>
<dbReference type="GO" id="GO:0009117">
    <property type="term" value="P:nucleotide metabolic process"/>
    <property type="evidence" value="ECO:0007669"/>
    <property type="project" value="UniProtKB-KW"/>
</dbReference>
<evidence type="ECO:0000256" key="2">
    <source>
        <dbReference type="ARBA" id="ARBA00006676"/>
    </source>
</evidence>
<evidence type="ECO:0000313" key="9">
    <source>
        <dbReference type="EMBL" id="KAA8651789.1"/>
    </source>
</evidence>
<protein>
    <recommendedName>
        <fullName evidence="8">Adenosine deaminase domain-containing protein</fullName>
    </recommendedName>
</protein>
<dbReference type="Gene3D" id="3.20.20.140">
    <property type="entry name" value="Metal-dependent hydrolases"/>
    <property type="match status" value="1"/>
</dbReference>
<dbReference type="InterPro" id="IPR006330">
    <property type="entry name" value="Ado/ade_deaminase"/>
</dbReference>